<evidence type="ECO:0000313" key="10">
    <source>
        <dbReference type="Proteomes" id="UP000236919"/>
    </source>
</evidence>
<dbReference type="GO" id="GO:0016887">
    <property type="term" value="F:ATP hydrolysis activity"/>
    <property type="evidence" value="ECO:0007669"/>
    <property type="project" value="InterPro"/>
</dbReference>
<keyword evidence="5" id="KW-0547">Nucleotide-binding</keyword>
<dbReference type="InterPro" id="IPR027417">
    <property type="entry name" value="P-loop_NTPase"/>
</dbReference>
<sequence length="622" mass="67450">MFDTSHAPQASGPTPLVSIAGLRVAFETDAGPVLGVRDISFDIAPGECVCVVGESGSGKSVSALSLMRLVEFGGGCIAGGELRFRQADGRVIDLARTDQATMRAIRGDQIGMVFQEPMTALNPVFTIGRQLVEVILTHRRIPTAAARARALDLLTQMQISEPERRLKQYPHELSGGMRQRVVIAMAMACEPRLLICDEPTTALDVTIQAEILALIDKLKRETGTAVLFITHDMAVVAQMADRVVVMYRGDKVEDGPVEAIFSNPQHPYTRALLAAVPRLGEMRGTTCPAPMRGIATGDATRAAAPSSIAPTEGMEAAPLLAVRHLCTRFPVQKGLLRRTIANVHAVEDVSFTIDRGQTLSLVGESGCGKSTCGRSILRLIQPLSGEVVLDGQDVLAQSTQGMHALRRKMQMIFQDPYASLDPRMRLFDQVAEPLLNYERLSGQALHRRVAELFERVRLPAGFIELYPHELSGGQRQRIAIARALALNPKLIIADEAVSALDVSVQAQVLNLLMELQADLGISCLFISHDMSVVERISHRVAVMYLGRIVEIGPRAAIFERPQHPYTQALLSAVPIADPARRATRSLTGPPMLSSPIHPAGYVAEPSRYTEVAPGHLVLCPAE</sequence>
<comment type="caution">
    <text evidence="9">The sequence shown here is derived from an EMBL/GenBank/DDBJ whole genome shotgun (WGS) entry which is preliminary data.</text>
</comment>
<gene>
    <name evidence="9" type="ORF">CYD53_12443</name>
</gene>
<dbReference type="PANTHER" id="PTHR43297">
    <property type="entry name" value="OLIGOPEPTIDE TRANSPORT ATP-BINDING PROTEIN APPD"/>
    <property type="match status" value="1"/>
</dbReference>
<dbReference type="GO" id="GO:0055085">
    <property type="term" value="P:transmembrane transport"/>
    <property type="evidence" value="ECO:0007669"/>
    <property type="project" value="UniProtKB-ARBA"/>
</dbReference>
<dbReference type="GO" id="GO:0005524">
    <property type="term" value="F:ATP binding"/>
    <property type="evidence" value="ECO:0007669"/>
    <property type="project" value="UniProtKB-KW"/>
</dbReference>
<evidence type="ECO:0000259" key="8">
    <source>
        <dbReference type="PROSITE" id="PS50893"/>
    </source>
</evidence>
<accession>A0A2S4LVV1</accession>
<dbReference type="EMBL" id="PQFZ01000024">
    <property type="protein sequence ID" value="POR46515.1"/>
    <property type="molecule type" value="Genomic_DNA"/>
</dbReference>
<proteinExistence type="inferred from homology"/>
<evidence type="ECO:0000256" key="4">
    <source>
        <dbReference type="ARBA" id="ARBA00022475"/>
    </source>
</evidence>
<evidence type="ECO:0000256" key="1">
    <source>
        <dbReference type="ARBA" id="ARBA00004417"/>
    </source>
</evidence>
<dbReference type="NCBIfam" id="NF007739">
    <property type="entry name" value="PRK10419.1"/>
    <property type="match status" value="2"/>
</dbReference>
<comment type="subcellular location">
    <subcellularLocation>
        <location evidence="1">Cell inner membrane</location>
        <topology evidence="1">Peripheral membrane protein</topology>
    </subcellularLocation>
</comment>
<reference evidence="9 10" key="1">
    <citation type="submission" date="2018-01" db="EMBL/GenBank/DDBJ databases">
        <title>Genomic Encyclopedia of Type Strains, Phase III (KMG-III): the genomes of soil and plant-associated and newly described type strains.</title>
        <authorList>
            <person name="Whitman W."/>
        </authorList>
    </citation>
    <scope>NUCLEOTIDE SEQUENCE [LARGE SCALE GENOMIC DNA]</scope>
    <source>
        <strain evidence="9 10">1131</strain>
    </source>
</reference>
<dbReference type="PROSITE" id="PS00211">
    <property type="entry name" value="ABC_TRANSPORTER_1"/>
    <property type="match status" value="2"/>
</dbReference>
<dbReference type="RefSeq" id="WP_103721054.1">
    <property type="nucleotide sequence ID" value="NZ_PQFZ01000024.1"/>
</dbReference>
<dbReference type="InterPro" id="IPR050388">
    <property type="entry name" value="ABC_Ni/Peptide_Import"/>
</dbReference>
<keyword evidence="10" id="KW-1185">Reference proteome</keyword>
<evidence type="ECO:0000256" key="6">
    <source>
        <dbReference type="ARBA" id="ARBA00022840"/>
    </source>
</evidence>
<evidence type="ECO:0000256" key="7">
    <source>
        <dbReference type="ARBA" id="ARBA00023136"/>
    </source>
</evidence>
<dbReference type="AlphaFoldDB" id="A0A2S4LVV1"/>
<dbReference type="Gene3D" id="3.40.50.300">
    <property type="entry name" value="P-loop containing nucleotide triphosphate hydrolases"/>
    <property type="match status" value="2"/>
</dbReference>
<feature type="domain" description="ABC transporter" evidence="8">
    <location>
        <begin position="331"/>
        <end position="570"/>
    </location>
</feature>
<keyword evidence="7" id="KW-0472">Membrane</keyword>
<dbReference type="FunFam" id="3.40.50.300:FF:000016">
    <property type="entry name" value="Oligopeptide ABC transporter ATP-binding component"/>
    <property type="match status" value="2"/>
</dbReference>
<dbReference type="InterPro" id="IPR017871">
    <property type="entry name" value="ABC_transporter-like_CS"/>
</dbReference>
<protein>
    <submittedName>
        <fullName evidence="9">Peptide/nickel transport system ATP-binding protein/glutathione transport system ATP-binding protein</fullName>
    </submittedName>
</protein>
<organism evidence="9 10">
    <name type="scientific">Bosea psychrotolerans</name>
    <dbReference type="NCBI Taxonomy" id="1871628"/>
    <lineage>
        <taxon>Bacteria</taxon>
        <taxon>Pseudomonadati</taxon>
        <taxon>Pseudomonadota</taxon>
        <taxon>Alphaproteobacteria</taxon>
        <taxon>Hyphomicrobiales</taxon>
        <taxon>Boseaceae</taxon>
        <taxon>Bosea</taxon>
    </lineage>
</organism>
<dbReference type="InterPro" id="IPR003439">
    <property type="entry name" value="ABC_transporter-like_ATP-bd"/>
</dbReference>
<keyword evidence="4" id="KW-1003">Cell membrane</keyword>
<dbReference type="Pfam" id="PF08352">
    <property type="entry name" value="oligo_HPY"/>
    <property type="match status" value="2"/>
</dbReference>
<dbReference type="SUPFAM" id="SSF52540">
    <property type="entry name" value="P-loop containing nucleoside triphosphate hydrolases"/>
    <property type="match status" value="2"/>
</dbReference>
<dbReference type="NCBIfam" id="NF008453">
    <property type="entry name" value="PRK11308.1"/>
    <property type="match status" value="2"/>
</dbReference>
<dbReference type="Pfam" id="PF00005">
    <property type="entry name" value="ABC_tran"/>
    <property type="match status" value="2"/>
</dbReference>
<dbReference type="PROSITE" id="PS50893">
    <property type="entry name" value="ABC_TRANSPORTER_2"/>
    <property type="match status" value="2"/>
</dbReference>
<evidence type="ECO:0000256" key="5">
    <source>
        <dbReference type="ARBA" id="ARBA00022741"/>
    </source>
</evidence>
<name>A0A2S4LVV1_9HYPH</name>
<comment type="similarity">
    <text evidence="2">Belongs to the ABC transporter superfamily.</text>
</comment>
<evidence type="ECO:0000256" key="3">
    <source>
        <dbReference type="ARBA" id="ARBA00022448"/>
    </source>
</evidence>
<keyword evidence="6 9" id="KW-0067">ATP-binding</keyword>
<dbReference type="Proteomes" id="UP000236919">
    <property type="component" value="Unassembled WGS sequence"/>
</dbReference>
<dbReference type="GO" id="GO:0005886">
    <property type="term" value="C:plasma membrane"/>
    <property type="evidence" value="ECO:0007669"/>
    <property type="project" value="UniProtKB-SubCell"/>
</dbReference>
<evidence type="ECO:0000313" key="9">
    <source>
        <dbReference type="EMBL" id="POR46515.1"/>
    </source>
</evidence>
<dbReference type="InterPro" id="IPR003593">
    <property type="entry name" value="AAA+_ATPase"/>
</dbReference>
<evidence type="ECO:0000256" key="2">
    <source>
        <dbReference type="ARBA" id="ARBA00005417"/>
    </source>
</evidence>
<feature type="domain" description="ABC transporter" evidence="8">
    <location>
        <begin position="17"/>
        <end position="273"/>
    </location>
</feature>
<dbReference type="CDD" id="cd03257">
    <property type="entry name" value="ABC_NikE_OppD_transporters"/>
    <property type="match status" value="2"/>
</dbReference>
<dbReference type="OrthoDB" id="9802264at2"/>
<dbReference type="GO" id="GO:0015833">
    <property type="term" value="P:peptide transport"/>
    <property type="evidence" value="ECO:0007669"/>
    <property type="project" value="InterPro"/>
</dbReference>
<dbReference type="PANTHER" id="PTHR43297:SF2">
    <property type="entry name" value="DIPEPTIDE TRANSPORT ATP-BINDING PROTEIN DPPD"/>
    <property type="match status" value="1"/>
</dbReference>
<dbReference type="InterPro" id="IPR013563">
    <property type="entry name" value="Oligopep_ABC_C"/>
</dbReference>
<keyword evidence="3" id="KW-0813">Transport</keyword>
<dbReference type="SMART" id="SM00382">
    <property type="entry name" value="AAA"/>
    <property type="match status" value="2"/>
</dbReference>